<dbReference type="GO" id="GO:0020037">
    <property type="term" value="F:heme binding"/>
    <property type="evidence" value="ECO:0007669"/>
    <property type="project" value="InterPro"/>
</dbReference>
<dbReference type="Proteomes" id="UP000799118">
    <property type="component" value="Unassembled WGS sequence"/>
</dbReference>
<proteinExistence type="inferred from homology"/>
<keyword evidence="15" id="KW-1185">Reference proteome</keyword>
<dbReference type="PANTHER" id="PTHR24305:SF166">
    <property type="entry name" value="CYTOCHROME P450 12A4, MITOCHONDRIAL-RELATED"/>
    <property type="match status" value="1"/>
</dbReference>
<dbReference type="InterPro" id="IPR050121">
    <property type="entry name" value="Cytochrome_P450_monoxygenase"/>
</dbReference>
<dbReference type="GO" id="GO:0016705">
    <property type="term" value="F:oxidoreductase activity, acting on paired donors, with incorporation or reduction of molecular oxygen"/>
    <property type="evidence" value="ECO:0007669"/>
    <property type="project" value="InterPro"/>
</dbReference>
<dbReference type="PANTHER" id="PTHR24305">
    <property type="entry name" value="CYTOCHROME P450"/>
    <property type="match status" value="1"/>
</dbReference>
<evidence type="ECO:0000256" key="3">
    <source>
        <dbReference type="ARBA" id="ARBA00004721"/>
    </source>
</evidence>
<keyword evidence="6" id="KW-0812">Transmembrane</keyword>
<keyword evidence="5 13" id="KW-0349">Heme</keyword>
<evidence type="ECO:0000256" key="11">
    <source>
        <dbReference type="ARBA" id="ARBA00023033"/>
    </source>
</evidence>
<dbReference type="CDD" id="cd11069">
    <property type="entry name" value="CYP_FUM15-like"/>
    <property type="match status" value="1"/>
</dbReference>
<dbReference type="InterPro" id="IPR036396">
    <property type="entry name" value="Cyt_P450_sf"/>
</dbReference>
<reference evidence="14" key="1">
    <citation type="journal article" date="2019" name="Environ. Microbiol.">
        <title>Fungal ecological strategies reflected in gene transcription - a case study of two litter decomposers.</title>
        <authorList>
            <person name="Barbi F."/>
            <person name="Kohler A."/>
            <person name="Barry K."/>
            <person name="Baskaran P."/>
            <person name="Daum C."/>
            <person name="Fauchery L."/>
            <person name="Ihrmark K."/>
            <person name="Kuo A."/>
            <person name="LaButti K."/>
            <person name="Lipzen A."/>
            <person name="Morin E."/>
            <person name="Grigoriev I.V."/>
            <person name="Henrissat B."/>
            <person name="Lindahl B."/>
            <person name="Martin F."/>
        </authorList>
    </citation>
    <scope>NUCLEOTIDE SEQUENCE</scope>
    <source>
        <strain evidence="14">JB14</strain>
    </source>
</reference>
<keyword evidence="10 13" id="KW-0408">Iron</keyword>
<dbReference type="PRINTS" id="PR00463">
    <property type="entry name" value="EP450I"/>
</dbReference>
<evidence type="ECO:0000256" key="7">
    <source>
        <dbReference type="ARBA" id="ARBA00022723"/>
    </source>
</evidence>
<dbReference type="GO" id="GO:0004497">
    <property type="term" value="F:monooxygenase activity"/>
    <property type="evidence" value="ECO:0007669"/>
    <property type="project" value="UniProtKB-KW"/>
</dbReference>
<evidence type="ECO:0000256" key="12">
    <source>
        <dbReference type="ARBA" id="ARBA00023136"/>
    </source>
</evidence>
<dbReference type="Gene3D" id="1.10.630.10">
    <property type="entry name" value="Cytochrome P450"/>
    <property type="match status" value="1"/>
</dbReference>
<dbReference type="InterPro" id="IPR002401">
    <property type="entry name" value="Cyt_P450_E_grp-I"/>
</dbReference>
<comment type="subcellular location">
    <subcellularLocation>
        <location evidence="2">Membrane</location>
    </subcellularLocation>
</comment>
<evidence type="ECO:0000256" key="10">
    <source>
        <dbReference type="ARBA" id="ARBA00023004"/>
    </source>
</evidence>
<evidence type="ECO:0000313" key="14">
    <source>
        <dbReference type="EMBL" id="KAE9394332.1"/>
    </source>
</evidence>
<sequence>MSSAIIPTLNAHLVVDVVVYYLVFRLFKWLSSPYLFPHFRHIPGPPSESWFKGNLGQLFNAKGLPFHQQLIDRFGGMVKVYGFFGDEQLYISDPHALQSIILKDQDSFEETAVFIDTNKIIFGPGKLIFFAFRQISCPSNGREPGLVATTGDVHKKQRKMVTPVFSIPQLKRLTPVVYDIAEKLADVLTRESKASSSATGSTTGGVLDMSEWVSRVALETIGQTVLGYSFDPLDSPHNNPYTSAIKELIPTLFSLSVIRQFAPFLSRLGTAGFRRKLVEWTPNRAVQRVKDMSDIMDRTARSILREKQKVLSESDVLQEDVEEKDIISVLLRANEKAAAGEKLSESELHGSNDDTTSSALSRILYLLSAHPDIQEKVHEEITTAFADADRLEYEAISELPWLDAIIKETLRLYPPVPFVRRTVTKERSLMYSTMNSDVADASVTVPAGTTLFVGIAGANRLESVWGVDAKVWMPQRWISNKNPASIRLPGIYAGMLSFLGGARSCIGYKFAQIEMKIILATLLRRFKFSPTKDEVIWNLSQIISPSVRRLDEGGFVEEKGLPLVVELRAD</sequence>
<dbReference type="GO" id="GO:0016020">
    <property type="term" value="C:membrane"/>
    <property type="evidence" value="ECO:0007669"/>
    <property type="project" value="UniProtKB-SubCell"/>
</dbReference>
<evidence type="ECO:0000256" key="1">
    <source>
        <dbReference type="ARBA" id="ARBA00001971"/>
    </source>
</evidence>
<evidence type="ECO:0000256" key="5">
    <source>
        <dbReference type="ARBA" id="ARBA00022617"/>
    </source>
</evidence>
<comment type="similarity">
    <text evidence="4">Belongs to the cytochrome P450 family.</text>
</comment>
<dbReference type="GO" id="GO:0005506">
    <property type="term" value="F:iron ion binding"/>
    <property type="evidence" value="ECO:0007669"/>
    <property type="project" value="InterPro"/>
</dbReference>
<accession>A0A6A4H7Z4</accession>
<dbReference type="Pfam" id="PF00067">
    <property type="entry name" value="p450"/>
    <property type="match status" value="1"/>
</dbReference>
<keyword evidence="12" id="KW-0472">Membrane</keyword>
<evidence type="ECO:0000256" key="8">
    <source>
        <dbReference type="ARBA" id="ARBA00022989"/>
    </source>
</evidence>
<comment type="cofactor">
    <cofactor evidence="1 13">
        <name>heme</name>
        <dbReference type="ChEBI" id="CHEBI:30413"/>
    </cofactor>
</comment>
<dbReference type="InterPro" id="IPR001128">
    <property type="entry name" value="Cyt_P450"/>
</dbReference>
<gene>
    <name evidence="14" type="ORF">BT96DRAFT_998623</name>
</gene>
<dbReference type="SUPFAM" id="SSF48264">
    <property type="entry name" value="Cytochrome P450"/>
    <property type="match status" value="1"/>
</dbReference>
<evidence type="ECO:0000256" key="13">
    <source>
        <dbReference type="PIRSR" id="PIRSR602401-1"/>
    </source>
</evidence>
<comment type="pathway">
    <text evidence="3">Secondary metabolite biosynthesis; terpenoid biosynthesis.</text>
</comment>
<name>A0A6A4H7Z4_9AGAR</name>
<organism evidence="14 15">
    <name type="scientific">Gymnopus androsaceus JB14</name>
    <dbReference type="NCBI Taxonomy" id="1447944"/>
    <lineage>
        <taxon>Eukaryota</taxon>
        <taxon>Fungi</taxon>
        <taxon>Dikarya</taxon>
        <taxon>Basidiomycota</taxon>
        <taxon>Agaricomycotina</taxon>
        <taxon>Agaricomycetes</taxon>
        <taxon>Agaricomycetidae</taxon>
        <taxon>Agaricales</taxon>
        <taxon>Marasmiineae</taxon>
        <taxon>Omphalotaceae</taxon>
        <taxon>Gymnopus</taxon>
    </lineage>
</organism>
<evidence type="ECO:0000256" key="6">
    <source>
        <dbReference type="ARBA" id="ARBA00022692"/>
    </source>
</evidence>
<keyword evidence="9" id="KW-0560">Oxidoreductase</keyword>
<feature type="binding site" description="axial binding residue" evidence="13">
    <location>
        <position position="505"/>
    </location>
    <ligand>
        <name>heme</name>
        <dbReference type="ChEBI" id="CHEBI:30413"/>
    </ligand>
    <ligandPart>
        <name>Fe</name>
        <dbReference type="ChEBI" id="CHEBI:18248"/>
    </ligandPart>
</feature>
<dbReference type="EMBL" id="ML769552">
    <property type="protein sequence ID" value="KAE9394332.1"/>
    <property type="molecule type" value="Genomic_DNA"/>
</dbReference>
<evidence type="ECO:0000313" key="15">
    <source>
        <dbReference type="Proteomes" id="UP000799118"/>
    </source>
</evidence>
<evidence type="ECO:0000256" key="4">
    <source>
        <dbReference type="ARBA" id="ARBA00010617"/>
    </source>
</evidence>
<keyword evidence="11" id="KW-0503">Monooxygenase</keyword>
<keyword evidence="8" id="KW-1133">Transmembrane helix</keyword>
<dbReference type="OrthoDB" id="1470350at2759"/>
<dbReference type="AlphaFoldDB" id="A0A6A4H7Z4"/>
<evidence type="ECO:0000256" key="2">
    <source>
        <dbReference type="ARBA" id="ARBA00004370"/>
    </source>
</evidence>
<keyword evidence="7 13" id="KW-0479">Metal-binding</keyword>
<dbReference type="PRINTS" id="PR00385">
    <property type="entry name" value="P450"/>
</dbReference>
<protein>
    <submittedName>
        <fullName evidence="14">Cytochrome P450</fullName>
    </submittedName>
</protein>
<evidence type="ECO:0000256" key="9">
    <source>
        <dbReference type="ARBA" id="ARBA00023002"/>
    </source>
</evidence>